<evidence type="ECO:0000313" key="2">
    <source>
        <dbReference type="Proteomes" id="UP001227386"/>
    </source>
</evidence>
<name>A0ABY8PK29_9PSED</name>
<reference evidence="1 2" key="1">
    <citation type="journal article" date="2012" name="Appl. Soil Ecol.">
        <title>Isolation and characterization of new plant growth-promoting bacterial endophytes.</title>
        <authorList>
            <person name="Rashid S."/>
            <person name="Charles T.C."/>
            <person name="Glick B.R."/>
        </authorList>
    </citation>
    <scope>NUCLEOTIDE SEQUENCE [LARGE SCALE GENOMIC DNA]</scope>
    <source>
        <strain evidence="1 2">YsS1</strain>
    </source>
</reference>
<gene>
    <name evidence="1" type="ORF">QCD61_10920</name>
</gene>
<dbReference type="EMBL" id="CP123771">
    <property type="protein sequence ID" value="WGO95566.1"/>
    <property type="molecule type" value="Genomic_DNA"/>
</dbReference>
<evidence type="ECO:0000313" key="1">
    <source>
        <dbReference type="EMBL" id="WGO95566.1"/>
    </source>
</evidence>
<keyword evidence="2" id="KW-1185">Reference proteome</keyword>
<dbReference type="Proteomes" id="UP001227386">
    <property type="component" value="Chromosome"/>
</dbReference>
<dbReference type="RefSeq" id="WP_256452613.1">
    <property type="nucleotide sequence ID" value="NZ_CP123771.1"/>
</dbReference>
<sequence>MLKIYSYYFEELVFKFSFGKNEGADNPPWPESEDFPPLSPREAIAVSRLAVLNMLRAYPYAEPQFHACALKKASDSDSGWWYYDIDWMVYPPEYGDRSVVNVPVMLNGRVPSYEVFIYEDRSSAWKT</sequence>
<accession>A0ABY8PK29</accession>
<proteinExistence type="predicted"/>
<protein>
    <submittedName>
        <fullName evidence="1">Uncharacterized protein</fullName>
    </submittedName>
</protein>
<organism evidence="1 2">
    <name type="scientific">Pseudomonas viciae</name>
    <dbReference type="NCBI Taxonomy" id="2505979"/>
    <lineage>
        <taxon>Bacteria</taxon>
        <taxon>Pseudomonadati</taxon>
        <taxon>Pseudomonadota</taxon>
        <taxon>Gammaproteobacteria</taxon>
        <taxon>Pseudomonadales</taxon>
        <taxon>Pseudomonadaceae</taxon>
        <taxon>Pseudomonas</taxon>
    </lineage>
</organism>